<reference evidence="1 2" key="1">
    <citation type="submission" date="2017-02" db="EMBL/GenBank/DDBJ databases">
        <title>Complete genome sequence of the cold-active Pseudoalteromonas aliena strain EH1 isolated from Arctic seawater.</title>
        <authorList>
            <person name="Kim E."/>
            <person name="Heo E."/>
            <person name="Kim H."/>
            <person name="Kim D."/>
        </authorList>
    </citation>
    <scope>NUCLEOTIDE SEQUENCE [LARGE SCALE GENOMIC DNA]</scope>
    <source>
        <strain evidence="1 2">EH1</strain>
    </source>
</reference>
<dbReference type="PROSITE" id="PS51257">
    <property type="entry name" value="PROKAR_LIPOPROTEIN"/>
    <property type="match status" value="1"/>
</dbReference>
<proteinExistence type="predicted"/>
<sequence>MSKSNKKIGIVIALAAALSGCGETSDELDDKLTHNAKITFINSLNYMADFYLDKRSISTGYSGLFDNDNAVSRDVPFNEVGITYGYSYKVINNMINLGVRDSINGNNEERITTTLSNGDNLWVIAWKDSNDSTLSVISKKKSNNADVFNVRLFANGNYNVSVANSNVLTTEKGKVTEYLKISDCAEGLKVADKAIDLCSGDFGASYLLVVDANGKLVMAEE</sequence>
<dbReference type="Proteomes" id="UP000188243">
    <property type="component" value="Chromosome"/>
</dbReference>
<name>A0A1Q2H0Y0_9GAMM</name>
<evidence type="ECO:0000313" key="1">
    <source>
        <dbReference type="EMBL" id="AQQ01013.1"/>
    </source>
</evidence>
<evidence type="ECO:0000313" key="2">
    <source>
        <dbReference type="Proteomes" id="UP000188243"/>
    </source>
</evidence>
<gene>
    <name evidence="1" type="ORF">B0W48_15290</name>
</gene>
<accession>A0A1Q2H0Y0</accession>
<dbReference type="KEGG" id="paln:B0W48_15290"/>
<dbReference type="AlphaFoldDB" id="A0A1Q2H0Y0"/>
<evidence type="ECO:0008006" key="3">
    <source>
        <dbReference type="Google" id="ProtNLM"/>
    </source>
</evidence>
<dbReference type="RefSeq" id="WP_077537672.1">
    <property type="nucleotide sequence ID" value="NZ_CP019628.1"/>
</dbReference>
<organism evidence="1 2">
    <name type="scientific">Pseudoalteromonas aliena</name>
    <dbReference type="NCBI Taxonomy" id="247523"/>
    <lineage>
        <taxon>Bacteria</taxon>
        <taxon>Pseudomonadati</taxon>
        <taxon>Pseudomonadota</taxon>
        <taxon>Gammaproteobacteria</taxon>
        <taxon>Alteromonadales</taxon>
        <taxon>Pseudoalteromonadaceae</taxon>
        <taxon>Pseudoalteromonas</taxon>
    </lineage>
</organism>
<dbReference type="EMBL" id="CP019628">
    <property type="protein sequence ID" value="AQQ01013.1"/>
    <property type="molecule type" value="Genomic_DNA"/>
</dbReference>
<protein>
    <recommendedName>
        <fullName evidence="3">Lipoprotein</fullName>
    </recommendedName>
</protein>